<dbReference type="SMART" id="SM00829">
    <property type="entry name" value="PKS_ER"/>
    <property type="match status" value="1"/>
</dbReference>
<comment type="caution">
    <text evidence="9">The sequence shown here is derived from an EMBL/GenBank/DDBJ whole genome shotgun (WGS) entry which is preliminary data.</text>
</comment>
<evidence type="ECO:0000256" key="2">
    <source>
        <dbReference type="ARBA" id="ARBA00008072"/>
    </source>
</evidence>
<evidence type="ECO:0000313" key="9">
    <source>
        <dbReference type="EMBL" id="PGH11026.1"/>
    </source>
</evidence>
<dbReference type="Proteomes" id="UP000224634">
    <property type="component" value="Unassembled WGS sequence"/>
</dbReference>
<feature type="compositionally biased region" description="Basic and acidic residues" evidence="7">
    <location>
        <begin position="262"/>
        <end position="275"/>
    </location>
</feature>
<dbReference type="InterPro" id="IPR011032">
    <property type="entry name" value="GroES-like_sf"/>
</dbReference>
<dbReference type="FunFam" id="3.40.50.720:FF:000039">
    <property type="entry name" value="Alcohol dehydrogenase AdhP"/>
    <property type="match status" value="1"/>
</dbReference>
<evidence type="ECO:0000259" key="8">
    <source>
        <dbReference type="SMART" id="SM00829"/>
    </source>
</evidence>
<dbReference type="InterPro" id="IPR020843">
    <property type="entry name" value="ER"/>
</dbReference>
<keyword evidence="10" id="KW-1185">Reference proteome</keyword>
<dbReference type="SUPFAM" id="SSF51735">
    <property type="entry name" value="NAD(P)-binding Rossmann-fold domains"/>
    <property type="match status" value="1"/>
</dbReference>
<dbReference type="InterPro" id="IPR013149">
    <property type="entry name" value="ADH-like_C"/>
</dbReference>
<keyword evidence="6" id="KW-0520">NAD</keyword>
<feature type="region of interest" description="Disordered" evidence="7">
    <location>
        <begin position="254"/>
        <end position="275"/>
    </location>
</feature>
<dbReference type="OrthoDB" id="256333at2759"/>
<evidence type="ECO:0000256" key="5">
    <source>
        <dbReference type="ARBA" id="ARBA00023002"/>
    </source>
</evidence>
<protein>
    <recommendedName>
        <fullName evidence="8">Enoyl reductase (ER) domain-containing protein</fullName>
    </recommendedName>
</protein>
<name>A0A2B7XPD6_POLH7</name>
<accession>A0A2B7XPD6</accession>
<dbReference type="GO" id="GO:0004022">
    <property type="term" value="F:alcohol dehydrogenase (NAD+) activity"/>
    <property type="evidence" value="ECO:0007669"/>
    <property type="project" value="TreeGrafter"/>
</dbReference>
<evidence type="ECO:0000313" key="10">
    <source>
        <dbReference type="Proteomes" id="UP000224634"/>
    </source>
</evidence>
<evidence type="ECO:0000256" key="4">
    <source>
        <dbReference type="ARBA" id="ARBA00022833"/>
    </source>
</evidence>
<reference evidence="9 10" key="1">
    <citation type="submission" date="2017-10" db="EMBL/GenBank/DDBJ databases">
        <title>Comparative genomics in systemic dimorphic fungi from Ajellomycetaceae.</title>
        <authorList>
            <person name="Munoz J.F."/>
            <person name="Mcewen J.G."/>
            <person name="Clay O.K."/>
            <person name="Cuomo C.A."/>
        </authorList>
    </citation>
    <scope>NUCLEOTIDE SEQUENCE [LARGE SCALE GENOMIC DNA]</scope>
    <source>
        <strain evidence="9 10">UAMH7299</strain>
    </source>
</reference>
<evidence type="ECO:0000256" key="6">
    <source>
        <dbReference type="ARBA" id="ARBA00023027"/>
    </source>
</evidence>
<dbReference type="Gene3D" id="3.90.180.10">
    <property type="entry name" value="Medium-chain alcohol dehydrogenases, catalytic domain"/>
    <property type="match status" value="1"/>
</dbReference>
<dbReference type="Pfam" id="PF08240">
    <property type="entry name" value="ADH_N"/>
    <property type="match status" value="1"/>
</dbReference>
<dbReference type="Gene3D" id="3.40.50.720">
    <property type="entry name" value="NAD(P)-binding Rossmann-like Domain"/>
    <property type="match status" value="1"/>
</dbReference>
<keyword evidence="4" id="KW-0862">Zinc</keyword>
<dbReference type="EMBL" id="PDNA01000138">
    <property type="protein sequence ID" value="PGH11026.1"/>
    <property type="molecule type" value="Genomic_DNA"/>
</dbReference>
<evidence type="ECO:0000256" key="7">
    <source>
        <dbReference type="SAM" id="MobiDB-lite"/>
    </source>
</evidence>
<feature type="domain" description="Enoyl reductase (ER)" evidence="8">
    <location>
        <begin position="18"/>
        <end position="380"/>
    </location>
</feature>
<dbReference type="PANTHER" id="PTHR42940">
    <property type="entry name" value="ALCOHOL DEHYDROGENASE 1-RELATED"/>
    <property type="match status" value="1"/>
</dbReference>
<dbReference type="InterPro" id="IPR036291">
    <property type="entry name" value="NAD(P)-bd_dom_sf"/>
</dbReference>
<evidence type="ECO:0000256" key="3">
    <source>
        <dbReference type="ARBA" id="ARBA00022723"/>
    </source>
</evidence>
<keyword evidence="5" id="KW-0560">Oxidoreductase</keyword>
<sequence>MAAPSAGLPPAMKAQFLDAFNTPYTLRSVGLPKITSPQDVLIKVEAVGYCHTDAVVAAGAMPENLVTFPHIGGHEFAGTIAAIPPNALPPAKNGFKVGDRVGVVGRAYHPCGECGECMAPEDEQSDPQGYSIYCPTGGNSGITMDGGFGEYAVVDARQLVHMPAEISAVETAPLMCAGLTIYAALKRCGLQPGQSVGIMGCGGGLGHLGLQFADKMGYKVVGVDTVDRALELARSLGTNARIIDARVEKDASSIAQGINSTRETDGGSKPRPPSERGLDAVIILPEAQAAFDYGMQLLRNRGRCVVVSFPTRGFNVSGNDLVFRDIEVVGTLLGSIKLAREMMAFCAKYGVKAVTKMFTLEGLNELVEESQRGAGGKLVLDLSLKK</sequence>
<keyword evidence="3" id="KW-0479">Metal-binding</keyword>
<evidence type="ECO:0000256" key="1">
    <source>
        <dbReference type="ARBA" id="ARBA00001947"/>
    </source>
</evidence>
<comment type="similarity">
    <text evidence="2">Belongs to the zinc-containing alcohol dehydrogenase family.</text>
</comment>
<dbReference type="GO" id="GO:0046872">
    <property type="term" value="F:metal ion binding"/>
    <property type="evidence" value="ECO:0007669"/>
    <property type="project" value="UniProtKB-KW"/>
</dbReference>
<dbReference type="Pfam" id="PF00107">
    <property type="entry name" value="ADH_zinc_N"/>
    <property type="match status" value="1"/>
</dbReference>
<proteinExistence type="inferred from homology"/>
<organism evidence="9 10">
    <name type="scientific">Polytolypa hystricis (strain UAMH7299)</name>
    <dbReference type="NCBI Taxonomy" id="1447883"/>
    <lineage>
        <taxon>Eukaryota</taxon>
        <taxon>Fungi</taxon>
        <taxon>Dikarya</taxon>
        <taxon>Ascomycota</taxon>
        <taxon>Pezizomycotina</taxon>
        <taxon>Eurotiomycetes</taxon>
        <taxon>Eurotiomycetidae</taxon>
        <taxon>Onygenales</taxon>
        <taxon>Onygenales incertae sedis</taxon>
        <taxon>Polytolypa</taxon>
    </lineage>
</organism>
<dbReference type="AlphaFoldDB" id="A0A2B7XPD6"/>
<dbReference type="PANTHER" id="PTHR42940:SF8">
    <property type="entry name" value="VACUOLAR PROTEIN SORTING-ASSOCIATED PROTEIN 11"/>
    <property type="match status" value="1"/>
</dbReference>
<dbReference type="SUPFAM" id="SSF50129">
    <property type="entry name" value="GroES-like"/>
    <property type="match status" value="1"/>
</dbReference>
<gene>
    <name evidence="9" type="ORF">AJ80_07302</name>
</gene>
<dbReference type="InterPro" id="IPR013154">
    <property type="entry name" value="ADH-like_N"/>
</dbReference>
<dbReference type="STRING" id="1447883.A0A2B7XPD6"/>
<comment type="cofactor">
    <cofactor evidence="1">
        <name>Zn(2+)</name>
        <dbReference type="ChEBI" id="CHEBI:29105"/>
    </cofactor>
</comment>
<dbReference type="GO" id="GO:0005737">
    <property type="term" value="C:cytoplasm"/>
    <property type="evidence" value="ECO:0007669"/>
    <property type="project" value="TreeGrafter"/>
</dbReference>